<dbReference type="Pfam" id="PF13578">
    <property type="entry name" value="Methyltransf_24"/>
    <property type="match status" value="1"/>
</dbReference>
<dbReference type="KEGG" id="mgau:MGALJ_58880"/>
<keyword evidence="2" id="KW-1185">Reference proteome</keyword>
<protein>
    <recommendedName>
        <fullName evidence="3">Biotin carboxyl carrier protein</fullName>
    </recommendedName>
</protein>
<evidence type="ECO:0000313" key="1">
    <source>
        <dbReference type="EMBL" id="BBY96219.1"/>
    </source>
</evidence>
<organism evidence="1 2">
    <name type="scientific">Mycobacterium gallinarum</name>
    <dbReference type="NCBI Taxonomy" id="39689"/>
    <lineage>
        <taxon>Bacteria</taxon>
        <taxon>Bacillati</taxon>
        <taxon>Actinomycetota</taxon>
        <taxon>Actinomycetes</taxon>
        <taxon>Mycobacteriales</taxon>
        <taxon>Mycobacteriaceae</taxon>
        <taxon>Mycobacterium</taxon>
    </lineage>
</organism>
<dbReference type="Gene3D" id="3.40.50.150">
    <property type="entry name" value="Vaccinia Virus protein VP39"/>
    <property type="match status" value="1"/>
</dbReference>
<gene>
    <name evidence="1" type="ORF">MGALJ_58880</name>
</gene>
<reference evidence="1 2" key="1">
    <citation type="journal article" date="2019" name="Emerg. Microbes Infect.">
        <title>Comprehensive subspecies identification of 175 nontuberculous mycobacteria species based on 7547 genomic profiles.</title>
        <authorList>
            <person name="Matsumoto Y."/>
            <person name="Kinjo T."/>
            <person name="Motooka D."/>
            <person name="Nabeya D."/>
            <person name="Jung N."/>
            <person name="Uechi K."/>
            <person name="Horii T."/>
            <person name="Iida T."/>
            <person name="Fujita J."/>
            <person name="Nakamura S."/>
        </authorList>
    </citation>
    <scope>NUCLEOTIDE SEQUENCE [LARGE SCALE GENOMIC DNA]</scope>
    <source>
        <strain evidence="1 2">JCM 6399</strain>
    </source>
</reference>
<dbReference type="SUPFAM" id="SSF53335">
    <property type="entry name" value="S-adenosyl-L-methionine-dependent methyltransferases"/>
    <property type="match status" value="1"/>
</dbReference>
<sequence>MNRKKVVRRALDGRPTPVYLEIGVKRGAAFRGISADVKVAVDPAFKIPPLYRRLAEAKARETHYFEMTSDDFFATKEDFLEQRRIDVALIDGLHTYGQVLRDVENTLRYLKDDGVIVLHDCNPALESIGYPAESIADFSAQHHWWNLLWSGDVWKAIVHLRSTRDDLRVAVLKCDFGVGIIRKGSPDSRLPYTVEEVEALGYSDLAADRKRLLNLKSPSYVGDFLATERESKR</sequence>
<dbReference type="AlphaFoldDB" id="A0A9W4FIG5"/>
<accession>A0A9W4FIG5</accession>
<evidence type="ECO:0008006" key="3">
    <source>
        <dbReference type="Google" id="ProtNLM"/>
    </source>
</evidence>
<dbReference type="RefSeq" id="WP_163736466.1">
    <property type="nucleotide sequence ID" value="NZ_AP022601.1"/>
</dbReference>
<dbReference type="InterPro" id="IPR029063">
    <property type="entry name" value="SAM-dependent_MTases_sf"/>
</dbReference>
<proteinExistence type="predicted"/>
<dbReference type="Proteomes" id="UP000465785">
    <property type="component" value="Chromosome"/>
</dbReference>
<dbReference type="EMBL" id="AP022601">
    <property type="protein sequence ID" value="BBY96219.1"/>
    <property type="molecule type" value="Genomic_DNA"/>
</dbReference>
<name>A0A9W4FIG5_9MYCO</name>
<evidence type="ECO:0000313" key="2">
    <source>
        <dbReference type="Proteomes" id="UP000465785"/>
    </source>
</evidence>